<organism evidence="2 3">
    <name type="scientific">Streptomyces spiramenti</name>
    <dbReference type="NCBI Taxonomy" id="2720606"/>
    <lineage>
        <taxon>Bacteria</taxon>
        <taxon>Bacillati</taxon>
        <taxon>Actinomycetota</taxon>
        <taxon>Actinomycetes</taxon>
        <taxon>Kitasatosporales</taxon>
        <taxon>Streptomycetaceae</taxon>
        <taxon>Streptomyces</taxon>
    </lineage>
</organism>
<comment type="caution">
    <text evidence="2">The sequence shown here is derived from an EMBL/GenBank/DDBJ whole genome shotgun (WGS) entry which is preliminary data.</text>
</comment>
<reference evidence="2 3" key="1">
    <citation type="submission" date="2020-03" db="EMBL/GenBank/DDBJ databases">
        <title>Draft genome of Streptomyces sp. ventii, isolated from the Axial Seamount in the Pacific Ocean, and resequencing of the two type strains Streptomyces lonarensis strain NCL 716 and Streptomyces bohaiensis strain 11A07.</title>
        <authorList>
            <person name="Loughran R.M."/>
            <person name="Pfannmuller K.M."/>
            <person name="Wasson B.J."/>
            <person name="Deadmond M.C."/>
            <person name="Paddock B.E."/>
            <person name="Koyack M.J."/>
            <person name="Gallegos D.A."/>
            <person name="Mitchell E.A."/>
            <person name="Ushijima B."/>
            <person name="Saw J.H."/>
            <person name="Mcphail K.L."/>
            <person name="Videau P."/>
        </authorList>
    </citation>
    <scope>NUCLEOTIDE SEQUENCE [LARGE SCALE GENOMIC DNA]</scope>
    <source>
        <strain evidence="3">5675061</strain>
    </source>
</reference>
<keyword evidence="3" id="KW-1185">Reference proteome</keyword>
<sequence length="262" mass="29502">MNQHTHEAGTLFPADTTPAYPVPHVQATDGLPGLDALDWNQLHAQLNAEGVALTPPVLSQAQCQEITDTFDKPELFRSTVVMQRHQFGRGTYKYYADTAAVPLIRILREQLYPPMAWIANQWADQLNERTFPPSLEELLAECADRGQRRSTPLILRYGPGDYACLHQDIYGDIVFPLQIAIMLNQPGTDFTGGENVFVEQRPRAQSRAIVVKPERGQGMIFPVRHRPTRGDNGFRRHPMRHGTNTVTSGQRNTLGLIFHNAR</sequence>
<protein>
    <submittedName>
        <fullName evidence="2">2OG-Fe(II) oxygenase</fullName>
    </submittedName>
</protein>
<dbReference type="Proteomes" id="UP000746503">
    <property type="component" value="Unassembled WGS sequence"/>
</dbReference>
<dbReference type="Gene3D" id="2.60.120.620">
    <property type="entry name" value="q2cbj1_9rhob like domain"/>
    <property type="match status" value="1"/>
</dbReference>
<evidence type="ECO:0000313" key="2">
    <source>
        <dbReference type="EMBL" id="NJP65512.1"/>
    </source>
</evidence>
<accession>A0ABX1AE62</accession>
<evidence type="ECO:0000256" key="1">
    <source>
        <dbReference type="SAM" id="MobiDB-lite"/>
    </source>
</evidence>
<evidence type="ECO:0000313" key="3">
    <source>
        <dbReference type="Proteomes" id="UP000746503"/>
    </source>
</evidence>
<proteinExistence type="predicted"/>
<dbReference type="RefSeq" id="WP_167932036.1">
    <property type="nucleotide sequence ID" value="NZ_JAAVJB010000017.1"/>
</dbReference>
<feature type="region of interest" description="Disordered" evidence="1">
    <location>
        <begin position="221"/>
        <end position="249"/>
    </location>
</feature>
<dbReference type="InterPro" id="IPR018655">
    <property type="entry name" value="DUF2086"/>
</dbReference>
<dbReference type="EMBL" id="JAAVJB010000017">
    <property type="protein sequence ID" value="NJP65512.1"/>
    <property type="molecule type" value="Genomic_DNA"/>
</dbReference>
<dbReference type="Pfam" id="PF09859">
    <property type="entry name" value="Oxygenase-NA"/>
    <property type="match status" value="1"/>
</dbReference>
<name>A0ABX1AE62_9ACTN</name>
<gene>
    <name evidence="2" type="ORF">HCJ92_04220</name>
</gene>